<evidence type="ECO:0008006" key="4">
    <source>
        <dbReference type="Google" id="ProtNLM"/>
    </source>
</evidence>
<organism evidence="3">
    <name type="scientific">Chaetoceros debilis</name>
    <dbReference type="NCBI Taxonomy" id="122233"/>
    <lineage>
        <taxon>Eukaryota</taxon>
        <taxon>Sar</taxon>
        <taxon>Stramenopiles</taxon>
        <taxon>Ochrophyta</taxon>
        <taxon>Bacillariophyta</taxon>
        <taxon>Coscinodiscophyceae</taxon>
        <taxon>Chaetocerotophycidae</taxon>
        <taxon>Chaetocerotales</taxon>
        <taxon>Chaetocerotaceae</taxon>
        <taxon>Chaetoceros</taxon>
    </lineage>
</organism>
<feature type="region of interest" description="Disordered" evidence="1">
    <location>
        <begin position="120"/>
        <end position="141"/>
    </location>
</feature>
<protein>
    <recommendedName>
        <fullName evidence="4">ShKT domain-containing protein</fullName>
    </recommendedName>
</protein>
<name>A0A7S3PZ55_9STRA</name>
<evidence type="ECO:0000313" key="3">
    <source>
        <dbReference type="EMBL" id="CAE0460376.1"/>
    </source>
</evidence>
<dbReference type="AlphaFoldDB" id="A0A7S3PZ55"/>
<feature type="compositionally biased region" description="Low complexity" evidence="1">
    <location>
        <begin position="126"/>
        <end position="140"/>
    </location>
</feature>
<feature type="compositionally biased region" description="Low complexity" evidence="1">
    <location>
        <begin position="223"/>
        <end position="232"/>
    </location>
</feature>
<feature type="signal peptide" evidence="2">
    <location>
        <begin position="1"/>
        <end position="26"/>
    </location>
</feature>
<sequence length="262" mass="28070">MESKSSLLKFISALAIILLQVNAGAAFGSDFDVLESTTRKVKVSRINGRISKCHDDPTSTFFLKPHKSDPTKGIFQTCAWLKHRNTKEAICNDDGASWTDGTGPAKEVCPNTCGVPCNTDAPSPSPSKMPSSSPTMAPTTCTEDSESEFFLKAVHHNPIIPVYQTCAWLKGRSAKDQICNSVERWESESNSTVPGPAREVCLNTCNSCPTEILLPDDNDGDSDGSNPRGSGPQSLISTSDGTNLPTMTAAFVTVMAAVVVYF</sequence>
<dbReference type="EMBL" id="HBIO01007037">
    <property type="protein sequence ID" value="CAE0460376.1"/>
    <property type="molecule type" value="Transcribed_RNA"/>
</dbReference>
<reference evidence="3" key="1">
    <citation type="submission" date="2021-01" db="EMBL/GenBank/DDBJ databases">
        <authorList>
            <person name="Corre E."/>
            <person name="Pelletier E."/>
            <person name="Niang G."/>
            <person name="Scheremetjew M."/>
            <person name="Finn R."/>
            <person name="Kale V."/>
            <person name="Holt S."/>
            <person name="Cochrane G."/>
            <person name="Meng A."/>
            <person name="Brown T."/>
            <person name="Cohen L."/>
        </authorList>
    </citation>
    <scope>NUCLEOTIDE SEQUENCE</scope>
    <source>
        <strain evidence="3">MM31A-1</strain>
    </source>
</reference>
<evidence type="ECO:0000256" key="2">
    <source>
        <dbReference type="SAM" id="SignalP"/>
    </source>
</evidence>
<gene>
    <name evidence="3" type="ORF">CDEB00056_LOCUS5217</name>
</gene>
<feature type="region of interest" description="Disordered" evidence="1">
    <location>
        <begin position="213"/>
        <end position="240"/>
    </location>
</feature>
<feature type="chain" id="PRO_5031202420" description="ShKT domain-containing protein" evidence="2">
    <location>
        <begin position="27"/>
        <end position="262"/>
    </location>
</feature>
<evidence type="ECO:0000256" key="1">
    <source>
        <dbReference type="SAM" id="MobiDB-lite"/>
    </source>
</evidence>
<accession>A0A7S3PZ55</accession>
<keyword evidence="2" id="KW-0732">Signal</keyword>
<proteinExistence type="predicted"/>